<dbReference type="SUPFAM" id="SSF55729">
    <property type="entry name" value="Acyl-CoA N-acyltransferases (Nat)"/>
    <property type="match status" value="1"/>
</dbReference>
<dbReference type="InterPro" id="IPR000182">
    <property type="entry name" value="GNAT_dom"/>
</dbReference>
<accession>A0A0F9Q9E4</accession>
<protein>
    <recommendedName>
        <fullName evidence="1">N-acetyltransferase domain-containing protein</fullName>
    </recommendedName>
</protein>
<gene>
    <name evidence="2" type="ORF">LCGC14_0801190</name>
</gene>
<sequence>MILVITTFNCIPMIFDAEVIEEIREGSLYLRKITKNDIKFLFNSLNNPYLITYLSMSPIKTIDEAKRLVRRYSKYWENYAQYNYLIELREPELIKIGAINLWNINWRHFRAEIGIWISPSYWKRGYGKKSLKLIKIIGFNHLKLNRLEAHIAIDNINSIHLFKKCGFKEEGTLKQYLKFNHKFHDTIVLADVKEEVS</sequence>
<dbReference type="InterPro" id="IPR051531">
    <property type="entry name" value="N-acetyltransferase"/>
</dbReference>
<reference evidence="2" key="1">
    <citation type="journal article" date="2015" name="Nature">
        <title>Complex archaea that bridge the gap between prokaryotes and eukaryotes.</title>
        <authorList>
            <person name="Spang A."/>
            <person name="Saw J.H."/>
            <person name="Jorgensen S.L."/>
            <person name="Zaremba-Niedzwiedzka K."/>
            <person name="Martijn J."/>
            <person name="Lind A.E."/>
            <person name="van Eijk R."/>
            <person name="Schleper C."/>
            <person name="Guy L."/>
            <person name="Ettema T.J."/>
        </authorList>
    </citation>
    <scope>NUCLEOTIDE SEQUENCE</scope>
</reference>
<dbReference type="InterPro" id="IPR016181">
    <property type="entry name" value="Acyl_CoA_acyltransferase"/>
</dbReference>
<feature type="domain" description="N-acetyltransferase" evidence="1">
    <location>
        <begin position="28"/>
        <end position="194"/>
    </location>
</feature>
<comment type="caution">
    <text evidence="2">The sequence shown here is derived from an EMBL/GenBank/DDBJ whole genome shotgun (WGS) entry which is preliminary data.</text>
</comment>
<dbReference type="Pfam" id="PF13302">
    <property type="entry name" value="Acetyltransf_3"/>
    <property type="match status" value="1"/>
</dbReference>
<dbReference type="GO" id="GO:0016747">
    <property type="term" value="F:acyltransferase activity, transferring groups other than amino-acyl groups"/>
    <property type="evidence" value="ECO:0007669"/>
    <property type="project" value="InterPro"/>
</dbReference>
<dbReference type="EMBL" id="LAZR01002158">
    <property type="protein sequence ID" value="KKN33692.1"/>
    <property type="molecule type" value="Genomic_DNA"/>
</dbReference>
<organism evidence="2">
    <name type="scientific">marine sediment metagenome</name>
    <dbReference type="NCBI Taxonomy" id="412755"/>
    <lineage>
        <taxon>unclassified sequences</taxon>
        <taxon>metagenomes</taxon>
        <taxon>ecological metagenomes</taxon>
    </lineage>
</organism>
<dbReference type="AlphaFoldDB" id="A0A0F9Q9E4"/>
<proteinExistence type="predicted"/>
<evidence type="ECO:0000259" key="1">
    <source>
        <dbReference type="PROSITE" id="PS51186"/>
    </source>
</evidence>
<dbReference type="PROSITE" id="PS51186">
    <property type="entry name" value="GNAT"/>
    <property type="match status" value="1"/>
</dbReference>
<name>A0A0F9Q9E4_9ZZZZ</name>
<dbReference type="Gene3D" id="3.40.630.30">
    <property type="match status" value="1"/>
</dbReference>
<evidence type="ECO:0000313" key="2">
    <source>
        <dbReference type="EMBL" id="KKN33692.1"/>
    </source>
</evidence>
<dbReference type="PANTHER" id="PTHR43792">
    <property type="entry name" value="GNAT FAMILY, PUTATIVE (AFU_ORTHOLOGUE AFUA_3G00765)-RELATED-RELATED"/>
    <property type="match status" value="1"/>
</dbReference>